<name>A0A917U1J1_9ACTN</name>
<dbReference type="GO" id="GO:0003700">
    <property type="term" value="F:DNA-binding transcription factor activity"/>
    <property type="evidence" value="ECO:0007669"/>
    <property type="project" value="InterPro"/>
</dbReference>
<dbReference type="CDD" id="cd00090">
    <property type="entry name" value="HTH_ARSR"/>
    <property type="match status" value="1"/>
</dbReference>
<dbReference type="EMBL" id="BMPI01000030">
    <property type="protein sequence ID" value="GGM48305.1"/>
    <property type="molecule type" value="Genomic_DNA"/>
</dbReference>
<dbReference type="InterPro" id="IPR001845">
    <property type="entry name" value="HTH_ArsR_DNA-bd_dom"/>
</dbReference>
<evidence type="ECO:0000256" key="1">
    <source>
        <dbReference type="SAM" id="MobiDB-lite"/>
    </source>
</evidence>
<dbReference type="InterPro" id="IPR011991">
    <property type="entry name" value="ArsR-like_HTH"/>
</dbReference>
<feature type="region of interest" description="Disordered" evidence="1">
    <location>
        <begin position="177"/>
        <end position="199"/>
    </location>
</feature>
<dbReference type="Gene3D" id="1.10.10.10">
    <property type="entry name" value="Winged helix-like DNA-binding domain superfamily/Winged helix DNA-binding domain"/>
    <property type="match status" value="1"/>
</dbReference>
<reference evidence="3" key="1">
    <citation type="journal article" date="2014" name="Int. J. Syst. Evol. Microbiol.">
        <title>Complete genome sequence of Corynebacterium casei LMG S-19264T (=DSM 44701T), isolated from a smear-ripened cheese.</title>
        <authorList>
            <consortium name="US DOE Joint Genome Institute (JGI-PGF)"/>
            <person name="Walter F."/>
            <person name="Albersmeier A."/>
            <person name="Kalinowski J."/>
            <person name="Ruckert C."/>
        </authorList>
    </citation>
    <scope>NUCLEOTIDE SEQUENCE</scope>
    <source>
        <strain evidence="3">JCM 19831</strain>
    </source>
</reference>
<protein>
    <submittedName>
        <fullName evidence="3">Transcriptional regulator</fullName>
    </submittedName>
</protein>
<evidence type="ECO:0000313" key="4">
    <source>
        <dbReference type="Proteomes" id="UP000642070"/>
    </source>
</evidence>
<accession>A0A917U1J1</accession>
<reference evidence="3" key="2">
    <citation type="submission" date="2020-09" db="EMBL/GenBank/DDBJ databases">
        <authorList>
            <person name="Sun Q."/>
            <person name="Ohkuma M."/>
        </authorList>
    </citation>
    <scope>NUCLEOTIDE SEQUENCE</scope>
    <source>
        <strain evidence="3">JCM 19831</strain>
    </source>
</reference>
<comment type="caution">
    <text evidence="3">The sequence shown here is derived from an EMBL/GenBank/DDBJ whole genome shotgun (WGS) entry which is preliminary data.</text>
</comment>
<gene>
    <name evidence="3" type="ORF">GCM10007977_057340</name>
</gene>
<dbReference type="InterPro" id="IPR036388">
    <property type="entry name" value="WH-like_DNA-bd_sf"/>
</dbReference>
<dbReference type="SMART" id="SM00418">
    <property type="entry name" value="HTH_ARSR"/>
    <property type="match status" value="1"/>
</dbReference>
<feature type="domain" description="HTH arsR-type" evidence="2">
    <location>
        <begin position="11"/>
        <end position="90"/>
    </location>
</feature>
<evidence type="ECO:0000313" key="3">
    <source>
        <dbReference type="EMBL" id="GGM48305.1"/>
    </source>
</evidence>
<dbReference type="RefSeq" id="WP_190253060.1">
    <property type="nucleotide sequence ID" value="NZ_BMPI01000030.1"/>
</dbReference>
<organism evidence="3 4">
    <name type="scientific">Dactylosporangium sucinum</name>
    <dbReference type="NCBI Taxonomy" id="1424081"/>
    <lineage>
        <taxon>Bacteria</taxon>
        <taxon>Bacillati</taxon>
        <taxon>Actinomycetota</taxon>
        <taxon>Actinomycetes</taxon>
        <taxon>Micromonosporales</taxon>
        <taxon>Micromonosporaceae</taxon>
        <taxon>Dactylosporangium</taxon>
    </lineage>
</organism>
<sequence>MEMSRERWAELALHPVRIRILRAVAGARLTTHDLVELLPDIPQATMYRHLATLVKSGLLDVVKERKVRGAVERVYALPAHGATLDAAALATATPEDHARYFTAFMSSLLSEFSRYLARERIDFAADGVGYQQLVLHLTDAELGEFAAGFNALVGPLLRNEPGDGRIPRLLATVLMPADRPAEQRAPGPADDSGTTKGDD</sequence>
<keyword evidence="4" id="KW-1185">Reference proteome</keyword>
<dbReference type="Pfam" id="PF12840">
    <property type="entry name" value="HTH_20"/>
    <property type="match status" value="1"/>
</dbReference>
<dbReference type="AlphaFoldDB" id="A0A917U1J1"/>
<dbReference type="Proteomes" id="UP000642070">
    <property type="component" value="Unassembled WGS sequence"/>
</dbReference>
<evidence type="ECO:0000259" key="2">
    <source>
        <dbReference type="SMART" id="SM00418"/>
    </source>
</evidence>
<dbReference type="InterPro" id="IPR036390">
    <property type="entry name" value="WH_DNA-bd_sf"/>
</dbReference>
<dbReference type="SUPFAM" id="SSF46785">
    <property type="entry name" value="Winged helix' DNA-binding domain"/>
    <property type="match status" value="1"/>
</dbReference>
<dbReference type="Gene3D" id="6.10.140.2180">
    <property type="match status" value="1"/>
</dbReference>
<dbReference type="NCBIfam" id="NF005061">
    <property type="entry name" value="PRK06474.1"/>
    <property type="match status" value="1"/>
</dbReference>
<proteinExistence type="predicted"/>